<evidence type="ECO:0000256" key="5">
    <source>
        <dbReference type="ARBA" id="ARBA00023136"/>
    </source>
</evidence>
<proteinExistence type="predicted"/>
<feature type="region of interest" description="Disordered" evidence="7">
    <location>
        <begin position="1528"/>
        <end position="1555"/>
    </location>
</feature>
<dbReference type="PANTHER" id="PTHR24269">
    <property type="entry name" value="KREMEN PROTEIN"/>
    <property type="match status" value="1"/>
</dbReference>
<dbReference type="InterPro" id="IPR013783">
    <property type="entry name" value="Ig-like_fold"/>
</dbReference>
<feature type="domain" description="WSC" evidence="9">
    <location>
        <begin position="1562"/>
        <end position="1655"/>
    </location>
</feature>
<dbReference type="SMART" id="SM00321">
    <property type="entry name" value="WSC"/>
    <property type="match status" value="11"/>
</dbReference>
<evidence type="ECO:0000313" key="11">
    <source>
        <dbReference type="Proteomes" id="UP001412239"/>
    </source>
</evidence>
<keyword evidence="4" id="KW-1133">Transmembrane helix</keyword>
<dbReference type="Pfam" id="PF01822">
    <property type="entry name" value="WSC"/>
    <property type="match status" value="11"/>
</dbReference>
<dbReference type="EMBL" id="LN890952">
    <property type="protein sequence ID" value="CUS15058.1"/>
    <property type="molecule type" value="Genomic_DNA"/>
</dbReference>
<dbReference type="InterPro" id="IPR002889">
    <property type="entry name" value="WSC_carb-bd"/>
</dbReference>
<evidence type="ECO:0000259" key="9">
    <source>
        <dbReference type="PROSITE" id="PS51212"/>
    </source>
</evidence>
<keyword evidence="5" id="KW-0472">Membrane</keyword>
<gene>
    <name evidence="10" type="ORF">GSTUAT00000862001</name>
</gene>
<sequence>MGGLRRIVTAVLAVVGAVVGEKASKNPTDTITSGGSNSRTGYQPNHNLDPNIIKSGTFNQIWKTKGLGTYNGFTEQFYAQPLVYTPLDTQYVYVISQQNIAYILDAKTGEIIKHRTIHVPFLVTPDLAGCNDVADCVGSTATGVIDPDTGTWFFTTKTYADQSKNTPQGLAAGRYYIHAVDVLTLEEKTNFPIPLEGMKADNAPWRVFEGGKHHQRPALLQVNNYVYAGFASHCVQWNFTGWVVGWHATEGRIVTKYAMEGGKETTGIGGGIWMSGGGISSDNPGRMFFATGNGYASQLADDPVPGRQPPTALEEAVVNMAIGEDGSVTPTDFFMPWEKRDLDGMDKDLGTSSFVLLEPGVFSTSGVQRIGTVAGKTGKLYFLNLDDLGGYQMGENRKDKILQTIALDGPVFASAGTYPHDGGYVYLSPVGQQTIAFKFGINSNGDPVFTQAGKTTETTAGRQGVGHTTVTSKNGEPGSGILWVSDVDGANLRAYGTVPVNGVLPTLALLNNVGQMKFSRPSFGDGRVYLTSHTGYITAFGSPVNMPLNCSSPYDAGTVPIGNTSTVSITCRAITPLTINATTLDDSTNFRAFGYTLPKTLAIGETFSFSANFTPKSVGPLSTNINLQTINSGTEKFSTNTPIVIRGVAISLNPILTIQPNVLSFGEVITGEDTAGKNLDFTMENDGQSPLVIQSYKISLNAPTGPFLPGQPFPLKAGPFTFADLPALNSSIQGNGAVSTTVNFNPTADGYYKAYLVIATNGGSKFVGAFGTAGGKPKALLEWQLENGTWIAYQKGVPFAFGPVPLGTQAFRKLRLRNLGGTNLTTSVSKPPVSGALAAVNPLGSIPEGSQVAPNGSIEATLICSPPKSQVNEDPTTLTAVWTMNNNDASFGKTEIDFTCTGASNQVGPLDENGQAWYRYLGCFKDANPNRNLEELLYYSVNNTNGRCQFDCMNHASQFPYAATEYEGECWCGTKRAIEKVPDTFCQYLCKGDFREYCGGDGAYMSLFGDRRKVGNFSTTSSSMTSTTSTPASSTSTPFPTTTAGNSSVTTTSTGTSATISPTAPANLTYLGCANEGTTGRALAKDATADPLMTIILCAAYCTNKGYPLSGLEYSTECYCGSVLENGSMIGGSTACNMPCGGDAATICGGPGALSVYNNTALVPPKQPVIVPSVGNYKSLGCYTEGVNERALAGAGTAAADMTVQSCVAYCLAGGFKYAGIEYSTECFCGGAIATTAKSAPASECNMLCGGDKYAYCGGPGRLNVYGNLNGTVTSVPPTSTATSTSITWSVNGTSTSTTSTSTSTPTLRPGYRYLGCANEGTNGRALAKDATASSTMTTNMCQDYCTGKGYPLSGVEYSTECYCGSVLENGSTIGGSTECNMPCGGAPNLICGGTGALSVYNNTALVAPKQPAVVPAVGSYKSQGCYTEGVNERALAGSLTANSNMTVQSCVSFCQSGGYKYAGIEYATECFCGGTIATTAKTAPASECNMLCGGDQFAYCGGPSRLNVYANLNGTTGTSSSVTSAISSTTGGSVSSTATTTTSTSSTTSTSGTSTPTLRAGYTYLGCANEGTNGRALSKDATASSTMTTTVCQDYCTGKGYPLSGVEYSTECYCGDVLENGSTIGGSTACTMPCGGAPNSICGGPGALSVYNNTALVAPKQPAVVPAVGDYKSQGCYTEGVNERALAGPGTANSNMTVQSCVSYCQTGGYKYAGIEYSTECFCGNSIATTAKPAPASECNMLCGGDKLAYCGGPSRLNVYGKVNGTTTSSSSSSTSVPVTSTSLSSATSSGKTTSSGTTSGSSTSTSLPSTTSSGKTTSSSTTSKSSTSTTSSSSSTATPTLRAGYTYLGCANEGTNGRALSKDATASSTMTPNMCQDYCTGKGYPLSGVEYSTECYCGNVLENGSSIGGSTSCTMPCGGSPTAICGGPGALSVYNNTAITAPKQPVMVPAAAGYNLTGEGTNERALAASATASASMNVTMCVNFCKSGGYAYAGVEYSIECYCGSTIAGTAKNVSVSQCNMVCGGDAGAYCGGSGRLGIYFGGSGGAAAAAQAAAGIAGIASGSTNSSSSSSSAVSGSSSSSSSSFSITSASTSTTSTHSSSASSTTSGASSSSSSTTSTAPTSTPSTYTYLGCANSTSPPALTGPSTTSSTSLTPSTCQDFCTSNNNTLSGLTPSACSCGTALQNNSTLTATTSTSCPSNHISIYNSTLEIPPTLPHVVHTYNYTACYIDPAPPGNLLTGFVFANESLTLEICVGECKARGWGWAGVSNGQECSCGVGEKLGNATKVGSQECMSVLCPGDRREWCGGSADRLAVWRDVWGL</sequence>
<feature type="domain" description="WSC" evidence="9">
    <location>
        <begin position="917"/>
        <end position="1010"/>
    </location>
</feature>
<reference evidence="10" key="1">
    <citation type="submission" date="2015-10" db="EMBL/GenBank/DDBJ databases">
        <authorList>
            <person name="Regsiter A."/>
            <person name="william w."/>
        </authorList>
    </citation>
    <scope>NUCLEOTIDE SEQUENCE</scope>
    <source>
        <strain evidence="10">Montdore</strain>
    </source>
</reference>
<feature type="domain" description="WSC" evidence="9">
    <location>
        <begin position="2130"/>
        <end position="2218"/>
    </location>
</feature>
<keyword evidence="3 8" id="KW-0732">Signal</keyword>
<evidence type="ECO:0000256" key="6">
    <source>
        <dbReference type="ARBA" id="ARBA00023180"/>
    </source>
</evidence>
<evidence type="ECO:0000313" key="10">
    <source>
        <dbReference type="EMBL" id="CUS15058.1"/>
    </source>
</evidence>
<accession>A0A292Q7Y5</accession>
<feature type="domain" description="WSC" evidence="9">
    <location>
        <begin position="1671"/>
        <end position="1764"/>
    </location>
</feature>
<evidence type="ECO:0000256" key="1">
    <source>
        <dbReference type="ARBA" id="ARBA00004167"/>
    </source>
</evidence>
<feature type="region of interest" description="Disordered" evidence="7">
    <location>
        <begin position="1767"/>
        <end position="1840"/>
    </location>
</feature>
<feature type="signal peptide" evidence="8">
    <location>
        <begin position="1"/>
        <end position="20"/>
    </location>
</feature>
<organism evidence="10 11">
    <name type="scientific">Tuber aestivum</name>
    <name type="common">summer truffle</name>
    <dbReference type="NCBI Taxonomy" id="59557"/>
    <lineage>
        <taxon>Eukaryota</taxon>
        <taxon>Fungi</taxon>
        <taxon>Dikarya</taxon>
        <taxon>Ascomycota</taxon>
        <taxon>Pezizomycotina</taxon>
        <taxon>Pezizomycetes</taxon>
        <taxon>Pezizales</taxon>
        <taxon>Tuberaceae</taxon>
        <taxon>Tuber</taxon>
    </lineage>
</organism>
<feature type="domain" description="WSC" evidence="9">
    <location>
        <begin position="2224"/>
        <end position="2321"/>
    </location>
</feature>
<feature type="domain" description="WSC" evidence="9">
    <location>
        <begin position="1955"/>
        <end position="2045"/>
    </location>
</feature>
<dbReference type="GO" id="GO:0005886">
    <property type="term" value="C:plasma membrane"/>
    <property type="evidence" value="ECO:0007669"/>
    <property type="project" value="TreeGrafter"/>
</dbReference>
<dbReference type="InterPro" id="IPR011047">
    <property type="entry name" value="Quinoprotein_ADH-like_sf"/>
</dbReference>
<dbReference type="SUPFAM" id="SSF50998">
    <property type="entry name" value="Quinoprotein alcohol dehydrogenase-like"/>
    <property type="match status" value="1"/>
</dbReference>
<keyword evidence="6" id="KW-0325">Glycoprotein</keyword>
<evidence type="ECO:0000256" key="3">
    <source>
        <dbReference type="ARBA" id="ARBA00022729"/>
    </source>
</evidence>
<evidence type="ECO:0000256" key="4">
    <source>
        <dbReference type="ARBA" id="ARBA00022989"/>
    </source>
</evidence>
<feature type="domain" description="WSC" evidence="9">
    <location>
        <begin position="1176"/>
        <end position="1269"/>
    </location>
</feature>
<feature type="chain" id="PRO_5012425992" description="WSC domain-containing protein" evidence="8">
    <location>
        <begin position="21"/>
        <end position="2324"/>
    </location>
</feature>
<feature type="region of interest" description="Disordered" evidence="7">
    <location>
        <begin position="1019"/>
        <end position="1058"/>
    </location>
</feature>
<dbReference type="InterPro" id="IPR051836">
    <property type="entry name" value="Kremen_rcpt"/>
</dbReference>
<feature type="domain" description="WSC" evidence="9">
    <location>
        <begin position="1420"/>
        <end position="1513"/>
    </location>
</feature>
<feature type="domain" description="WSC" evidence="9">
    <location>
        <begin position="1846"/>
        <end position="1939"/>
    </location>
</feature>
<keyword evidence="11" id="KW-1185">Reference proteome</keyword>
<dbReference type="Gene3D" id="2.60.40.10">
    <property type="entry name" value="Immunoglobulins"/>
    <property type="match status" value="1"/>
</dbReference>
<dbReference type="PANTHER" id="PTHR24269:SF16">
    <property type="entry name" value="PROTEIN SLG1"/>
    <property type="match status" value="1"/>
</dbReference>
<feature type="region of interest" description="Disordered" evidence="7">
    <location>
        <begin position="26"/>
        <end position="45"/>
    </location>
</feature>
<keyword evidence="2" id="KW-0812">Transmembrane</keyword>
<comment type="subcellular location">
    <subcellularLocation>
        <location evidence="1">Membrane</location>
        <topology evidence="1">Single-pass membrane protein</topology>
    </subcellularLocation>
</comment>
<evidence type="ECO:0000256" key="8">
    <source>
        <dbReference type="SAM" id="SignalP"/>
    </source>
</evidence>
<name>A0A292Q7Y5_9PEZI</name>
<evidence type="ECO:0000256" key="7">
    <source>
        <dbReference type="SAM" id="MobiDB-lite"/>
    </source>
</evidence>
<dbReference type="Proteomes" id="UP001412239">
    <property type="component" value="Unassembled WGS sequence"/>
</dbReference>
<evidence type="ECO:0000256" key="2">
    <source>
        <dbReference type="ARBA" id="ARBA00022692"/>
    </source>
</evidence>
<feature type="domain" description="WSC" evidence="9">
    <location>
        <begin position="1311"/>
        <end position="1404"/>
    </location>
</feature>
<feature type="domain" description="WSC" evidence="9">
    <location>
        <begin position="1067"/>
        <end position="1160"/>
    </location>
</feature>
<protein>
    <recommendedName>
        <fullName evidence="9">WSC domain-containing protein</fullName>
    </recommendedName>
</protein>
<dbReference type="PROSITE" id="PS51212">
    <property type="entry name" value="WSC"/>
    <property type="match status" value="11"/>
</dbReference>
<feature type="region of interest" description="Disordered" evidence="7">
    <location>
        <begin position="2066"/>
        <end position="2127"/>
    </location>
</feature>